<name>A0ACB9B0N4_ARCLA</name>
<comment type="caution">
    <text evidence="1">The sequence shown here is derived from an EMBL/GenBank/DDBJ whole genome shotgun (WGS) entry which is preliminary data.</text>
</comment>
<evidence type="ECO:0000313" key="2">
    <source>
        <dbReference type="Proteomes" id="UP001055879"/>
    </source>
</evidence>
<accession>A0ACB9B0N4</accession>
<evidence type="ECO:0000313" key="1">
    <source>
        <dbReference type="EMBL" id="KAI3715173.1"/>
    </source>
</evidence>
<gene>
    <name evidence="1" type="ORF">L6452_22143</name>
</gene>
<protein>
    <submittedName>
        <fullName evidence="1">Uncharacterized protein</fullName>
    </submittedName>
</protein>
<dbReference type="Proteomes" id="UP001055879">
    <property type="component" value="Linkage Group LG07"/>
</dbReference>
<organism evidence="1 2">
    <name type="scientific">Arctium lappa</name>
    <name type="common">Greater burdock</name>
    <name type="synonym">Lappa major</name>
    <dbReference type="NCBI Taxonomy" id="4217"/>
    <lineage>
        <taxon>Eukaryota</taxon>
        <taxon>Viridiplantae</taxon>
        <taxon>Streptophyta</taxon>
        <taxon>Embryophyta</taxon>
        <taxon>Tracheophyta</taxon>
        <taxon>Spermatophyta</taxon>
        <taxon>Magnoliopsida</taxon>
        <taxon>eudicotyledons</taxon>
        <taxon>Gunneridae</taxon>
        <taxon>Pentapetalae</taxon>
        <taxon>asterids</taxon>
        <taxon>campanulids</taxon>
        <taxon>Asterales</taxon>
        <taxon>Asteraceae</taxon>
        <taxon>Carduoideae</taxon>
        <taxon>Cardueae</taxon>
        <taxon>Arctiinae</taxon>
        <taxon>Arctium</taxon>
    </lineage>
</organism>
<reference evidence="2" key="1">
    <citation type="journal article" date="2022" name="Mol. Ecol. Resour.">
        <title>The genomes of chicory, endive, great burdock and yacon provide insights into Asteraceae palaeo-polyploidization history and plant inulin production.</title>
        <authorList>
            <person name="Fan W."/>
            <person name="Wang S."/>
            <person name="Wang H."/>
            <person name="Wang A."/>
            <person name="Jiang F."/>
            <person name="Liu H."/>
            <person name="Zhao H."/>
            <person name="Xu D."/>
            <person name="Zhang Y."/>
        </authorList>
    </citation>
    <scope>NUCLEOTIDE SEQUENCE [LARGE SCALE GENOMIC DNA]</scope>
    <source>
        <strain evidence="2">cv. Niubang</strain>
    </source>
</reference>
<proteinExistence type="predicted"/>
<sequence length="102" mass="10505">MIYTTLSFEGLMIGSRMGSSEKGCKSKAQSSSSGFIPLIASKELFMSFSVLGGGDLLIFRGSVAIALPLSFVDGFGVAWIFGGEAGLVVVVWISGGEAAEAC</sequence>
<dbReference type="EMBL" id="CM042053">
    <property type="protein sequence ID" value="KAI3715173.1"/>
    <property type="molecule type" value="Genomic_DNA"/>
</dbReference>
<keyword evidence="2" id="KW-1185">Reference proteome</keyword>
<reference evidence="1 2" key="2">
    <citation type="journal article" date="2022" name="Mol. Ecol. Resour.">
        <title>The genomes of chicory, endive, great burdock and yacon provide insights into Asteraceae paleo-polyploidization history and plant inulin production.</title>
        <authorList>
            <person name="Fan W."/>
            <person name="Wang S."/>
            <person name="Wang H."/>
            <person name="Wang A."/>
            <person name="Jiang F."/>
            <person name="Liu H."/>
            <person name="Zhao H."/>
            <person name="Xu D."/>
            <person name="Zhang Y."/>
        </authorList>
    </citation>
    <scope>NUCLEOTIDE SEQUENCE [LARGE SCALE GENOMIC DNA]</scope>
    <source>
        <strain evidence="2">cv. Niubang</strain>
    </source>
</reference>